<feature type="transmembrane region" description="Helical" evidence="4">
    <location>
        <begin position="367"/>
        <end position="387"/>
    </location>
</feature>
<dbReference type="AlphaFoldDB" id="A0AAE2SF51"/>
<dbReference type="Pfam" id="PF07690">
    <property type="entry name" value="MFS_1"/>
    <property type="match status" value="1"/>
</dbReference>
<organism evidence="6 7">
    <name type="scientific">Oceaniferula flava</name>
    <dbReference type="NCBI Taxonomy" id="2800421"/>
    <lineage>
        <taxon>Bacteria</taxon>
        <taxon>Pseudomonadati</taxon>
        <taxon>Verrucomicrobiota</taxon>
        <taxon>Verrucomicrobiia</taxon>
        <taxon>Verrucomicrobiales</taxon>
        <taxon>Verrucomicrobiaceae</taxon>
        <taxon>Oceaniferula</taxon>
    </lineage>
</organism>
<dbReference type="RefSeq" id="WP_309490028.1">
    <property type="nucleotide sequence ID" value="NZ_JAENIG010000006.1"/>
</dbReference>
<evidence type="ECO:0000313" key="7">
    <source>
        <dbReference type="Proteomes" id="UP000634206"/>
    </source>
</evidence>
<feature type="transmembrane region" description="Helical" evidence="4">
    <location>
        <begin position="304"/>
        <end position="327"/>
    </location>
</feature>
<evidence type="ECO:0000256" key="3">
    <source>
        <dbReference type="ARBA" id="ARBA00023136"/>
    </source>
</evidence>
<dbReference type="EMBL" id="JAENIG010000006">
    <property type="protein sequence ID" value="MBK1855415.1"/>
    <property type="molecule type" value="Genomic_DNA"/>
</dbReference>
<gene>
    <name evidence="6" type="ORF">JIN83_10625</name>
</gene>
<feature type="transmembrane region" description="Helical" evidence="4">
    <location>
        <begin position="217"/>
        <end position="237"/>
    </location>
</feature>
<dbReference type="InterPro" id="IPR052524">
    <property type="entry name" value="MFS_Cyanate_Porter"/>
</dbReference>
<keyword evidence="7" id="KW-1185">Reference proteome</keyword>
<feature type="transmembrane region" description="Helical" evidence="4">
    <location>
        <begin position="134"/>
        <end position="155"/>
    </location>
</feature>
<dbReference type="PROSITE" id="PS50850">
    <property type="entry name" value="MFS"/>
    <property type="match status" value="1"/>
</dbReference>
<dbReference type="PANTHER" id="PTHR23523:SF2">
    <property type="entry name" value="2-NITROIMIDAZOLE TRANSPORTER"/>
    <property type="match status" value="1"/>
</dbReference>
<dbReference type="PANTHER" id="PTHR23523">
    <property type="match status" value="1"/>
</dbReference>
<dbReference type="Proteomes" id="UP000634206">
    <property type="component" value="Unassembled WGS sequence"/>
</dbReference>
<feature type="transmembrane region" description="Helical" evidence="4">
    <location>
        <begin position="101"/>
        <end position="122"/>
    </location>
</feature>
<dbReference type="InterPro" id="IPR036259">
    <property type="entry name" value="MFS_trans_sf"/>
</dbReference>
<keyword evidence="3 4" id="KW-0472">Membrane</keyword>
<dbReference type="Gene3D" id="1.20.1250.20">
    <property type="entry name" value="MFS general substrate transporter like domains"/>
    <property type="match status" value="1"/>
</dbReference>
<feature type="domain" description="Major facilitator superfamily (MFS) profile" evidence="5">
    <location>
        <begin position="9"/>
        <end position="393"/>
    </location>
</feature>
<feature type="transmembrane region" description="Helical" evidence="4">
    <location>
        <begin position="249"/>
        <end position="267"/>
    </location>
</feature>
<reference evidence="6" key="1">
    <citation type="submission" date="2021-01" db="EMBL/GenBank/DDBJ databases">
        <title>Modified the classification status of verrucomicrobia.</title>
        <authorList>
            <person name="Feng X."/>
        </authorList>
    </citation>
    <scope>NUCLEOTIDE SEQUENCE</scope>
    <source>
        <strain evidence="6">5K15</strain>
    </source>
</reference>
<feature type="transmembrane region" description="Helical" evidence="4">
    <location>
        <begin position="167"/>
        <end position="186"/>
    </location>
</feature>
<evidence type="ECO:0000259" key="5">
    <source>
        <dbReference type="PROSITE" id="PS50850"/>
    </source>
</evidence>
<evidence type="ECO:0000313" key="6">
    <source>
        <dbReference type="EMBL" id="MBK1855415.1"/>
    </source>
</evidence>
<evidence type="ECO:0000256" key="4">
    <source>
        <dbReference type="SAM" id="Phobius"/>
    </source>
</evidence>
<accession>A0AAE2SF51</accession>
<keyword evidence="2 4" id="KW-1133">Transmembrane helix</keyword>
<dbReference type="SUPFAM" id="SSF103473">
    <property type="entry name" value="MFS general substrate transporter"/>
    <property type="match status" value="1"/>
</dbReference>
<name>A0AAE2SF51_9BACT</name>
<comment type="caution">
    <text evidence="6">The sequence shown here is derived from an EMBL/GenBank/DDBJ whole genome shotgun (WGS) entry which is preliminary data.</text>
</comment>
<feature type="transmembrane region" description="Helical" evidence="4">
    <location>
        <begin position="279"/>
        <end position="298"/>
    </location>
</feature>
<sequence>MNQPASKWHHVILIAGILLIGMNLRPSITAVSALAERMYQDGLSRETIGSLTAIPLVLFGVVGLWAGWMGKLMGFARALGLGLLLIALGCWLRSAPGPMELVWRMAGTILLGGGIALGNVLLPGLVKSRYPKHVGVLTSLYATAMNLGAASGIAFSVPLANVLPGDWRAAMAAWGVFAAMVLLLWSPQMLAPPAARKREHPLAGVYRLARQKRAWQVAIYMGLQSWVFFSAVAWLPTLLQSRGMEEITAANWVVTMQLLGCAASLVVPTLAGRSASQTVWTSVCAITAILGLIGVVFLPGIGQILSLLLLGLGLNAGFGMVLLVIALRSESPEVAASLSSMAQATGYLLSSPGPWLVGLLSTTSGGWTLAFGVVILMACIGGVAGYLSGRPGELSFNE</sequence>
<dbReference type="GO" id="GO:0022857">
    <property type="term" value="F:transmembrane transporter activity"/>
    <property type="evidence" value="ECO:0007669"/>
    <property type="project" value="InterPro"/>
</dbReference>
<evidence type="ECO:0000256" key="1">
    <source>
        <dbReference type="ARBA" id="ARBA00022692"/>
    </source>
</evidence>
<protein>
    <submittedName>
        <fullName evidence="6">MFS transporter</fullName>
    </submittedName>
</protein>
<evidence type="ECO:0000256" key="2">
    <source>
        <dbReference type="ARBA" id="ARBA00022989"/>
    </source>
</evidence>
<feature type="transmembrane region" description="Helical" evidence="4">
    <location>
        <begin position="75"/>
        <end position="95"/>
    </location>
</feature>
<dbReference type="InterPro" id="IPR011701">
    <property type="entry name" value="MFS"/>
</dbReference>
<feature type="transmembrane region" description="Helical" evidence="4">
    <location>
        <begin position="334"/>
        <end position="355"/>
    </location>
</feature>
<feature type="transmembrane region" description="Helical" evidence="4">
    <location>
        <begin position="49"/>
        <end position="68"/>
    </location>
</feature>
<proteinExistence type="predicted"/>
<keyword evidence="1 4" id="KW-0812">Transmembrane</keyword>
<dbReference type="InterPro" id="IPR020846">
    <property type="entry name" value="MFS_dom"/>
</dbReference>